<dbReference type="EMBL" id="SRRZ01000004">
    <property type="protein sequence ID" value="NQE32663.1"/>
    <property type="molecule type" value="Genomic_DNA"/>
</dbReference>
<comment type="caution">
    <text evidence="1">The sequence shown here is derived from an EMBL/GenBank/DDBJ whole genome shotgun (WGS) entry which is preliminary data.</text>
</comment>
<dbReference type="Proteomes" id="UP000702425">
    <property type="component" value="Unassembled WGS sequence"/>
</dbReference>
<accession>A0ABX2CRE1</accession>
<keyword evidence="2" id="KW-1185">Reference proteome</keyword>
<gene>
    <name evidence="1" type="ORF">E5S67_00379</name>
</gene>
<evidence type="ECO:0000313" key="1">
    <source>
        <dbReference type="EMBL" id="NQE32663.1"/>
    </source>
</evidence>
<reference evidence="1 2" key="1">
    <citation type="journal article" date="2020" name="Sci. Rep.">
        <title>A novel cyanobacterial geosmin producer, revising GeoA distribution and dispersion patterns in Bacteria.</title>
        <authorList>
            <person name="Churro C."/>
            <person name="Semedo-Aguiar A.P."/>
            <person name="Silva A.D."/>
            <person name="Pereira-Leal J.B."/>
            <person name="Leite R.B."/>
        </authorList>
    </citation>
    <scope>NUCLEOTIDE SEQUENCE [LARGE SCALE GENOMIC DNA]</scope>
    <source>
        <strain evidence="1 2">IPMA8</strain>
    </source>
</reference>
<protein>
    <submittedName>
        <fullName evidence="1">Uncharacterized protein</fullName>
    </submittedName>
</protein>
<sequence length="127" mass="14894">MKVADLSNETLAKIKTVRWDRIIEKHEGPETWESEFRYGEPEFIEIEGRWVLLPVEASRHQNITISRTIWSANGNSLTLFLKDTTFDDDMFVSGYMAVCDRPKGEEFFLAVLYHEWFIIEKAEVFEG</sequence>
<dbReference type="RefSeq" id="WP_172184964.1">
    <property type="nucleotide sequence ID" value="NZ_CAWPPK010000252.1"/>
</dbReference>
<proteinExistence type="predicted"/>
<evidence type="ECO:0000313" key="2">
    <source>
        <dbReference type="Proteomes" id="UP000702425"/>
    </source>
</evidence>
<organism evidence="1 2">
    <name type="scientific">Microcoleus asticus IPMA8</name>
    <dbReference type="NCBI Taxonomy" id="2563858"/>
    <lineage>
        <taxon>Bacteria</taxon>
        <taxon>Bacillati</taxon>
        <taxon>Cyanobacteriota</taxon>
        <taxon>Cyanophyceae</taxon>
        <taxon>Oscillatoriophycideae</taxon>
        <taxon>Oscillatoriales</taxon>
        <taxon>Microcoleaceae</taxon>
        <taxon>Microcoleus</taxon>
        <taxon>Microcoleus asticus</taxon>
    </lineage>
</organism>
<name>A0ABX2CRE1_9CYAN</name>